<protein>
    <submittedName>
        <fullName evidence="2">Uncharacterized protein</fullName>
    </submittedName>
</protein>
<name>A0A9Q3C2V1_9BASI</name>
<accession>A0A9Q3C2V1</accession>
<dbReference type="EMBL" id="AVOT02004197">
    <property type="protein sequence ID" value="MBW0475670.1"/>
    <property type="molecule type" value="Genomic_DNA"/>
</dbReference>
<dbReference type="Proteomes" id="UP000765509">
    <property type="component" value="Unassembled WGS sequence"/>
</dbReference>
<proteinExistence type="predicted"/>
<keyword evidence="3" id="KW-1185">Reference proteome</keyword>
<feature type="compositionally biased region" description="Polar residues" evidence="1">
    <location>
        <begin position="97"/>
        <end position="110"/>
    </location>
</feature>
<evidence type="ECO:0000313" key="3">
    <source>
        <dbReference type="Proteomes" id="UP000765509"/>
    </source>
</evidence>
<comment type="caution">
    <text evidence="2">The sequence shown here is derived from an EMBL/GenBank/DDBJ whole genome shotgun (WGS) entry which is preliminary data.</text>
</comment>
<gene>
    <name evidence="2" type="ORF">O181_015385</name>
</gene>
<reference evidence="2" key="1">
    <citation type="submission" date="2021-03" db="EMBL/GenBank/DDBJ databases">
        <title>Draft genome sequence of rust myrtle Austropuccinia psidii MF-1, a brazilian biotype.</title>
        <authorList>
            <person name="Quecine M.C."/>
            <person name="Pachon D.M.R."/>
            <person name="Bonatelli M.L."/>
            <person name="Correr F.H."/>
            <person name="Franceschini L.M."/>
            <person name="Leite T.F."/>
            <person name="Margarido G.R.A."/>
            <person name="Almeida C.A."/>
            <person name="Ferrarezi J.A."/>
            <person name="Labate C.A."/>
        </authorList>
    </citation>
    <scope>NUCLEOTIDE SEQUENCE</scope>
    <source>
        <strain evidence="2">MF-1</strain>
    </source>
</reference>
<sequence>MISLQCGHPISTLTHPYSSAPPWLTVLTPQPHPHDSPLTQPPQVRPHPHCLRCSQLPSDAATTCLPSPQQLTMLTLTHNPQGMGLTLPPVPTLPHPASSSPQVTMLTLQH</sequence>
<evidence type="ECO:0000313" key="2">
    <source>
        <dbReference type="EMBL" id="MBW0475670.1"/>
    </source>
</evidence>
<organism evidence="2 3">
    <name type="scientific">Austropuccinia psidii MF-1</name>
    <dbReference type="NCBI Taxonomy" id="1389203"/>
    <lineage>
        <taxon>Eukaryota</taxon>
        <taxon>Fungi</taxon>
        <taxon>Dikarya</taxon>
        <taxon>Basidiomycota</taxon>
        <taxon>Pucciniomycotina</taxon>
        <taxon>Pucciniomycetes</taxon>
        <taxon>Pucciniales</taxon>
        <taxon>Sphaerophragmiaceae</taxon>
        <taxon>Austropuccinia</taxon>
    </lineage>
</organism>
<evidence type="ECO:0000256" key="1">
    <source>
        <dbReference type="SAM" id="MobiDB-lite"/>
    </source>
</evidence>
<dbReference type="AlphaFoldDB" id="A0A9Q3C2V1"/>
<feature type="region of interest" description="Disordered" evidence="1">
    <location>
        <begin position="80"/>
        <end position="110"/>
    </location>
</feature>